<dbReference type="CDD" id="cd18809">
    <property type="entry name" value="SF1_C_RecD"/>
    <property type="match status" value="1"/>
</dbReference>
<feature type="domain" description="DNA helicase Pif1-like DEAD-box helicase" evidence="2">
    <location>
        <begin position="51"/>
        <end position="266"/>
    </location>
</feature>
<sequence>MLAELGSSLKLAGVKVKRVEAEALGLLASIKPAGENLELTQVRYNQHVQRLNPEQRAFFNTISGGLQRKTPGLYYLNGPGWTGKTFLLNTILDYAALHSHQSIVTASSGVAAVLLRDGQTAHSAFKIPLDVLAGAECSFDHDGASAGHLKDSSLIVWDEIVTIHKNAIEAVDKLLSLLCETKDPFGGKTVLFSGDFQQILPVVKYNEFPPLYAASIKSSFIWDFVTSVSLKVNMRLCRSGGHWMTDKNHVFAETLLRLGKGCLQQNDFGTIDLAQIPHINFKTAVEGKDVLIQFVYADLVKKAHSSVAENSLYLNDRCILAPLNRDVRGLNDKITRQLPGVLHTSKLIDFPDPDGIDSLPEECLNKISISGLPQHLILLKIGMPVVVMQNLYIKQGVCNGSRMLVLDIGSGYLKGQLISGPKCGNVVMIPKIKIHNKGSGRLGLSFYRYQFPVAPAYAMSVNQSQGQTFNRVGVFLETDVFAHGQLYVAFLRVTEVSYLLVAKLEIWPQVVNLCHKFLFKRDQSRKKKHWGCRCHHTAEVLAGGQRMS</sequence>
<dbReference type="Pfam" id="PF05970">
    <property type="entry name" value="PIF1"/>
    <property type="match status" value="1"/>
</dbReference>
<dbReference type="PANTHER" id="PTHR10492">
    <property type="match status" value="1"/>
</dbReference>
<protein>
    <recommendedName>
        <fullName evidence="1">ATP-dependent DNA helicase</fullName>
        <ecNumber evidence="1">5.6.2.3</ecNumber>
    </recommendedName>
</protein>
<keyword evidence="1" id="KW-0227">DNA damage</keyword>
<comment type="cofactor">
    <cofactor evidence="1">
        <name>Mg(2+)</name>
        <dbReference type="ChEBI" id="CHEBI:18420"/>
    </cofactor>
</comment>
<keyword evidence="1" id="KW-0347">Helicase</keyword>
<keyword evidence="1" id="KW-0067">ATP-binding</keyword>
<dbReference type="GO" id="GO:0006310">
    <property type="term" value="P:DNA recombination"/>
    <property type="evidence" value="ECO:0007669"/>
    <property type="project" value="UniProtKB-KW"/>
</dbReference>
<dbReference type="AlphaFoldDB" id="A0A2N5U0T1"/>
<evidence type="ECO:0000259" key="2">
    <source>
        <dbReference type="Pfam" id="PF05970"/>
    </source>
</evidence>
<dbReference type="Gene3D" id="3.40.50.300">
    <property type="entry name" value="P-loop containing nucleotide triphosphate hydrolases"/>
    <property type="match status" value="1"/>
</dbReference>
<dbReference type="GO" id="GO:0005524">
    <property type="term" value="F:ATP binding"/>
    <property type="evidence" value="ECO:0007669"/>
    <property type="project" value="UniProtKB-KW"/>
</dbReference>
<evidence type="ECO:0000256" key="1">
    <source>
        <dbReference type="RuleBase" id="RU363044"/>
    </source>
</evidence>
<keyword evidence="1" id="KW-0234">DNA repair</keyword>
<keyword evidence="1" id="KW-0547">Nucleotide-binding</keyword>
<dbReference type="EMBL" id="PGCJ01000352">
    <property type="protein sequence ID" value="PLW31298.1"/>
    <property type="molecule type" value="Genomic_DNA"/>
</dbReference>
<dbReference type="GO" id="GO:0043139">
    <property type="term" value="F:5'-3' DNA helicase activity"/>
    <property type="evidence" value="ECO:0007669"/>
    <property type="project" value="UniProtKB-EC"/>
</dbReference>
<comment type="catalytic activity">
    <reaction evidence="1">
        <text>ATP + H2O = ADP + phosphate + H(+)</text>
        <dbReference type="Rhea" id="RHEA:13065"/>
        <dbReference type="ChEBI" id="CHEBI:15377"/>
        <dbReference type="ChEBI" id="CHEBI:15378"/>
        <dbReference type="ChEBI" id="CHEBI:30616"/>
        <dbReference type="ChEBI" id="CHEBI:43474"/>
        <dbReference type="ChEBI" id="CHEBI:456216"/>
        <dbReference type="EC" id="5.6.2.3"/>
    </reaction>
</comment>
<keyword evidence="5" id="KW-1185">Reference proteome</keyword>
<dbReference type="Pfam" id="PF21530">
    <property type="entry name" value="Pif1_2B_dom"/>
    <property type="match status" value="1"/>
</dbReference>
<name>A0A2N5U0T1_9BASI</name>
<keyword evidence="1" id="KW-0378">Hydrolase</keyword>
<feature type="domain" description="DNA helicase Pif1-like 2B" evidence="3">
    <location>
        <begin position="362"/>
        <end position="406"/>
    </location>
</feature>
<accession>A0A2N5U0T1</accession>
<comment type="caution">
    <text evidence="4">The sequence shown here is derived from an EMBL/GenBank/DDBJ whole genome shotgun (WGS) entry which is preliminary data.</text>
</comment>
<gene>
    <name evidence="4" type="ORF">PCANC_25132</name>
</gene>
<evidence type="ECO:0000313" key="5">
    <source>
        <dbReference type="Proteomes" id="UP000235388"/>
    </source>
</evidence>
<comment type="similarity">
    <text evidence="1">Belongs to the helicase family.</text>
</comment>
<dbReference type="InterPro" id="IPR027417">
    <property type="entry name" value="P-loop_NTPase"/>
</dbReference>
<dbReference type="GO" id="GO:0006281">
    <property type="term" value="P:DNA repair"/>
    <property type="evidence" value="ECO:0007669"/>
    <property type="project" value="UniProtKB-KW"/>
</dbReference>
<dbReference type="PANTHER" id="PTHR10492:SF57">
    <property type="entry name" value="ATP-DEPENDENT DNA HELICASE"/>
    <property type="match status" value="1"/>
</dbReference>
<proteinExistence type="inferred from homology"/>
<evidence type="ECO:0000259" key="3">
    <source>
        <dbReference type="Pfam" id="PF21530"/>
    </source>
</evidence>
<dbReference type="OrthoDB" id="3353471at2759"/>
<dbReference type="InterPro" id="IPR010285">
    <property type="entry name" value="DNA_helicase_pif1-like_DEAD"/>
</dbReference>
<dbReference type="EC" id="5.6.2.3" evidence="1"/>
<keyword evidence="1" id="KW-0233">DNA recombination</keyword>
<dbReference type="STRING" id="200324.A0A2N5U0T1"/>
<organism evidence="4 5">
    <name type="scientific">Puccinia coronata f. sp. avenae</name>
    <dbReference type="NCBI Taxonomy" id="200324"/>
    <lineage>
        <taxon>Eukaryota</taxon>
        <taxon>Fungi</taxon>
        <taxon>Dikarya</taxon>
        <taxon>Basidiomycota</taxon>
        <taxon>Pucciniomycotina</taxon>
        <taxon>Pucciniomycetes</taxon>
        <taxon>Pucciniales</taxon>
        <taxon>Pucciniaceae</taxon>
        <taxon>Puccinia</taxon>
    </lineage>
</organism>
<evidence type="ECO:0000313" key="4">
    <source>
        <dbReference type="EMBL" id="PLW31298.1"/>
    </source>
</evidence>
<dbReference type="GO" id="GO:0016887">
    <property type="term" value="F:ATP hydrolysis activity"/>
    <property type="evidence" value="ECO:0007669"/>
    <property type="project" value="RHEA"/>
</dbReference>
<dbReference type="GO" id="GO:0000723">
    <property type="term" value="P:telomere maintenance"/>
    <property type="evidence" value="ECO:0007669"/>
    <property type="project" value="InterPro"/>
</dbReference>
<dbReference type="InterPro" id="IPR049163">
    <property type="entry name" value="Pif1-like_2B_dom"/>
</dbReference>
<dbReference type="Proteomes" id="UP000235388">
    <property type="component" value="Unassembled WGS sequence"/>
</dbReference>
<dbReference type="SUPFAM" id="SSF52540">
    <property type="entry name" value="P-loop containing nucleoside triphosphate hydrolases"/>
    <property type="match status" value="2"/>
</dbReference>
<reference evidence="4 5" key="1">
    <citation type="submission" date="2017-11" db="EMBL/GenBank/DDBJ databases">
        <title>De novo assembly and phasing of dikaryotic genomes from two isolates of Puccinia coronata f. sp. avenae, the causal agent of oat crown rust.</title>
        <authorList>
            <person name="Miller M.E."/>
            <person name="Zhang Y."/>
            <person name="Omidvar V."/>
            <person name="Sperschneider J."/>
            <person name="Schwessinger B."/>
            <person name="Raley C."/>
            <person name="Palmer J.M."/>
            <person name="Garnica D."/>
            <person name="Upadhyaya N."/>
            <person name="Rathjen J."/>
            <person name="Taylor J.M."/>
            <person name="Park R.F."/>
            <person name="Dodds P.N."/>
            <person name="Hirsch C.D."/>
            <person name="Kianian S.F."/>
            <person name="Figueroa M."/>
        </authorList>
    </citation>
    <scope>NUCLEOTIDE SEQUENCE [LARGE SCALE GENOMIC DNA]</scope>
    <source>
        <strain evidence="4">12NC29</strain>
    </source>
</reference>